<dbReference type="AlphaFoldDB" id="A0A9X7E1J4"/>
<comment type="caution">
    <text evidence="1">The sequence shown here is derived from an EMBL/GenBank/DDBJ whole genome shotgun (WGS) entry which is preliminary data.</text>
</comment>
<sequence length="145" mass="16899">MKKKKKIDLNSTLCKIVEECEQVQKIGTFNFKKIDNDFFLTDIDYDLLKLLHLSKKDVINKNLKDICINRKTKNLLYSVCQTAWESNLANVFTICLHDILYCFILKTITSEKVGKMVRGYCVPVNQNGEFRITDSITTFSRNDFI</sequence>
<evidence type="ECO:0000313" key="2">
    <source>
        <dbReference type="Proteomes" id="UP000225135"/>
    </source>
</evidence>
<name>A0A9X7E1J4_BACCE</name>
<gene>
    <name evidence="1" type="ORF">COI69_28045</name>
</gene>
<protein>
    <submittedName>
        <fullName evidence="1">Uncharacterized protein</fullName>
    </submittedName>
</protein>
<dbReference type="RefSeq" id="WP_098773363.1">
    <property type="nucleotide sequence ID" value="NZ_NUQH01000005.1"/>
</dbReference>
<reference evidence="1 2" key="1">
    <citation type="submission" date="2017-09" db="EMBL/GenBank/DDBJ databases">
        <title>Large-scale bioinformatics analysis of Bacillus genomes uncovers conserved roles of natural products in bacterial physiology.</title>
        <authorList>
            <consortium name="Agbiome Team Llc"/>
            <person name="Bleich R.M."/>
            <person name="Grubbs K.J."/>
            <person name="Santa Maria K.C."/>
            <person name="Allen S.E."/>
            <person name="Farag S."/>
            <person name="Shank E.A."/>
            <person name="Bowers A."/>
        </authorList>
    </citation>
    <scope>NUCLEOTIDE SEQUENCE [LARGE SCALE GENOMIC DNA]</scope>
    <source>
        <strain evidence="1 2">AFS029792</strain>
    </source>
</reference>
<organism evidence="1 2">
    <name type="scientific">Bacillus cereus</name>
    <dbReference type="NCBI Taxonomy" id="1396"/>
    <lineage>
        <taxon>Bacteria</taxon>
        <taxon>Bacillati</taxon>
        <taxon>Bacillota</taxon>
        <taxon>Bacilli</taxon>
        <taxon>Bacillales</taxon>
        <taxon>Bacillaceae</taxon>
        <taxon>Bacillus</taxon>
        <taxon>Bacillus cereus group</taxon>
    </lineage>
</organism>
<evidence type="ECO:0000313" key="1">
    <source>
        <dbReference type="EMBL" id="PHG75539.1"/>
    </source>
</evidence>
<proteinExistence type="predicted"/>
<dbReference type="Proteomes" id="UP000225135">
    <property type="component" value="Unassembled WGS sequence"/>
</dbReference>
<accession>A0A9X7E1J4</accession>
<dbReference type="EMBL" id="NUUR01000112">
    <property type="protein sequence ID" value="PHG75539.1"/>
    <property type="molecule type" value="Genomic_DNA"/>
</dbReference>